<evidence type="ECO:0000313" key="21">
    <source>
        <dbReference type="EMBL" id="SEB85964.1"/>
    </source>
</evidence>
<keyword evidence="8 18" id="KW-0812">Transmembrane</keyword>
<dbReference type="CDD" id="cd06225">
    <property type="entry name" value="HAMP"/>
    <property type="match status" value="1"/>
</dbReference>
<evidence type="ECO:0000313" key="22">
    <source>
        <dbReference type="Proteomes" id="UP000199064"/>
    </source>
</evidence>
<dbReference type="Gene3D" id="6.10.340.10">
    <property type="match status" value="1"/>
</dbReference>
<name>A0A1H4MT53_9HYPH</name>
<evidence type="ECO:0000256" key="14">
    <source>
        <dbReference type="ARBA" id="ARBA00023136"/>
    </source>
</evidence>
<dbReference type="InterPro" id="IPR036890">
    <property type="entry name" value="HATPase_C_sf"/>
</dbReference>
<evidence type="ECO:0000256" key="13">
    <source>
        <dbReference type="ARBA" id="ARBA00023012"/>
    </source>
</evidence>
<dbReference type="SUPFAM" id="SSF55874">
    <property type="entry name" value="ATPase domain of HSP90 chaperone/DNA topoisomerase II/histidine kinase"/>
    <property type="match status" value="1"/>
</dbReference>
<keyword evidence="10 21" id="KW-0418">Kinase</keyword>
<sequence length="667" mass="72961">MSGHSTSLRSKLLVAMATIAGFAIVAMLVANFTLGNVGNTISNLASDNLKTAAASARLAEIGQAIRVDVPMLGSARTRFERESALERLDDHFEQLRQLLATGMGNDEAFSGLGGVLAEVEANVLALDRNVARRFALAKQREEETARLNRLHGDFLLEVDPLLVDAKFNVESALEARAGEGIADNARRSLVEREVRLTEALGRLHASTNLAVGMILRGASETDFRLIEQLQGRLAETVDEGNANAALIASNASAITLRQIWDDIALFATEPDNLLDRRLNESGLLAENAQLQEMNASLLEELGNVVAGAVRESGLRSSLASVEINDVLSGWRVFNAFSTAILLLLLLAFSYFFVRGHLFQRLMKVLEAMGRIAGGEKGIQVGVSGSDEIGQLADAVRLFHDKSEALDQRARELRQANVSLTSEIERRRQVETELRETQAELVQAAKLAALGQLSAGIAHEFNQPLTAMGSYTHNALRYLERGDIDKGREKLGDIERLIKRLAKTSNHLKTFARRPQDVLVRNDVTEVVANALTLFKERIERQGVALVMEHPPHPVHVMTEPALLEQVLVNLVSNALDATEPVHPARLTIRISETEMLARIEVEDNGEGIAEELEGKLFDPFFTTKPPGEGLGLGLSISYNVIRDLGGRLELKRREEGGVIATVELFKT</sequence>
<evidence type="ECO:0000256" key="9">
    <source>
        <dbReference type="ARBA" id="ARBA00022741"/>
    </source>
</evidence>
<keyword evidence="13" id="KW-0902">Two-component regulatory system</keyword>
<dbReference type="SMART" id="SM00387">
    <property type="entry name" value="HATPase_c"/>
    <property type="match status" value="1"/>
</dbReference>
<keyword evidence="6" id="KW-0597">Phosphoprotein</keyword>
<evidence type="ECO:0000256" key="12">
    <source>
        <dbReference type="ARBA" id="ARBA00022989"/>
    </source>
</evidence>
<feature type="transmembrane region" description="Helical" evidence="18">
    <location>
        <begin position="332"/>
        <end position="353"/>
    </location>
</feature>
<evidence type="ECO:0000256" key="7">
    <source>
        <dbReference type="ARBA" id="ARBA00022679"/>
    </source>
</evidence>
<dbReference type="InterPro" id="IPR003661">
    <property type="entry name" value="HisK_dim/P_dom"/>
</dbReference>
<dbReference type="InterPro" id="IPR003594">
    <property type="entry name" value="HATPase_dom"/>
</dbReference>
<keyword evidence="5" id="KW-0997">Cell inner membrane</keyword>
<dbReference type="SUPFAM" id="SSF47384">
    <property type="entry name" value="Homodimeric domain of signal transducing histidine kinase"/>
    <property type="match status" value="1"/>
</dbReference>
<organism evidence="21 22">
    <name type="scientific">Nitratireductor aquibiodomus</name>
    <dbReference type="NCBI Taxonomy" id="204799"/>
    <lineage>
        <taxon>Bacteria</taxon>
        <taxon>Pseudomonadati</taxon>
        <taxon>Pseudomonadota</taxon>
        <taxon>Alphaproteobacteria</taxon>
        <taxon>Hyphomicrobiales</taxon>
        <taxon>Phyllobacteriaceae</taxon>
        <taxon>Nitratireductor</taxon>
    </lineage>
</organism>
<evidence type="ECO:0000256" key="3">
    <source>
        <dbReference type="ARBA" id="ARBA00012438"/>
    </source>
</evidence>
<evidence type="ECO:0000259" key="20">
    <source>
        <dbReference type="PROSITE" id="PS50885"/>
    </source>
</evidence>
<dbReference type="CDD" id="cd00082">
    <property type="entry name" value="HisKA"/>
    <property type="match status" value="1"/>
</dbReference>
<keyword evidence="22" id="KW-1185">Reference proteome</keyword>
<dbReference type="InterPro" id="IPR038188">
    <property type="entry name" value="TorS_sensor_sf"/>
</dbReference>
<keyword evidence="4" id="KW-1003">Cell membrane</keyword>
<gene>
    <name evidence="21" type="ORF">SAMN05216452_3452</name>
</gene>
<accession>A0A1H4MT53</accession>
<evidence type="ECO:0000256" key="5">
    <source>
        <dbReference type="ARBA" id="ARBA00022519"/>
    </source>
</evidence>
<evidence type="ECO:0000256" key="18">
    <source>
        <dbReference type="SAM" id="Phobius"/>
    </source>
</evidence>
<dbReference type="FunFam" id="1.10.287.130:FF:000049">
    <property type="entry name" value="C4-dicarboxylate transport sensor protein DctB"/>
    <property type="match status" value="1"/>
</dbReference>
<proteinExistence type="predicted"/>
<evidence type="ECO:0000256" key="17">
    <source>
        <dbReference type="SAM" id="Coils"/>
    </source>
</evidence>
<evidence type="ECO:0000256" key="16">
    <source>
        <dbReference type="ARBA" id="ARBA00073143"/>
    </source>
</evidence>
<keyword evidence="7" id="KW-0808">Transferase</keyword>
<comment type="subcellular location">
    <subcellularLocation>
        <location evidence="2">Cell inner membrane</location>
        <topology evidence="2">Multi-pass membrane protein</topology>
    </subcellularLocation>
</comment>
<evidence type="ECO:0000256" key="10">
    <source>
        <dbReference type="ARBA" id="ARBA00022777"/>
    </source>
</evidence>
<dbReference type="AlphaFoldDB" id="A0A1H4MT53"/>
<dbReference type="EC" id="2.7.13.3" evidence="3"/>
<evidence type="ECO:0000256" key="2">
    <source>
        <dbReference type="ARBA" id="ARBA00004429"/>
    </source>
</evidence>
<dbReference type="InterPro" id="IPR004358">
    <property type="entry name" value="Sig_transdc_His_kin-like_C"/>
</dbReference>
<dbReference type="PANTHER" id="PTHR43065:SF46">
    <property type="entry name" value="C4-DICARBOXYLATE TRANSPORT SENSOR PROTEIN DCTB"/>
    <property type="match status" value="1"/>
</dbReference>
<keyword evidence="12 18" id="KW-1133">Transmembrane helix</keyword>
<dbReference type="EMBL" id="FNSL01000001">
    <property type="protein sequence ID" value="SEB85964.1"/>
    <property type="molecule type" value="Genomic_DNA"/>
</dbReference>
<dbReference type="Pfam" id="PF00512">
    <property type="entry name" value="HisKA"/>
    <property type="match status" value="1"/>
</dbReference>
<reference evidence="22" key="1">
    <citation type="submission" date="2016-10" db="EMBL/GenBank/DDBJ databases">
        <authorList>
            <person name="Varghese N."/>
            <person name="Submissions S."/>
        </authorList>
    </citation>
    <scope>NUCLEOTIDE SEQUENCE [LARGE SCALE GENOMIC DNA]</scope>
    <source>
        <strain evidence="22">ES.061</strain>
    </source>
</reference>
<dbReference type="InterPro" id="IPR005467">
    <property type="entry name" value="His_kinase_dom"/>
</dbReference>
<dbReference type="Proteomes" id="UP000199064">
    <property type="component" value="Unassembled WGS sequence"/>
</dbReference>
<dbReference type="RefSeq" id="WP_090329601.1">
    <property type="nucleotide sequence ID" value="NZ_FNSL01000001.1"/>
</dbReference>
<keyword evidence="11" id="KW-0067">ATP-binding</keyword>
<dbReference type="GO" id="GO:0005524">
    <property type="term" value="F:ATP binding"/>
    <property type="evidence" value="ECO:0007669"/>
    <property type="project" value="UniProtKB-KW"/>
</dbReference>
<keyword evidence="9" id="KW-0547">Nucleotide-binding</keyword>
<dbReference type="PROSITE" id="PS50109">
    <property type="entry name" value="HIS_KIN"/>
    <property type="match status" value="1"/>
</dbReference>
<dbReference type="PROSITE" id="PS50885">
    <property type="entry name" value="HAMP"/>
    <property type="match status" value="1"/>
</dbReference>
<dbReference type="SUPFAM" id="SSF158472">
    <property type="entry name" value="HAMP domain-like"/>
    <property type="match status" value="1"/>
</dbReference>
<evidence type="ECO:0000256" key="15">
    <source>
        <dbReference type="ARBA" id="ARBA00059004"/>
    </source>
</evidence>
<dbReference type="GO" id="GO:0005886">
    <property type="term" value="C:plasma membrane"/>
    <property type="evidence" value="ECO:0007669"/>
    <property type="project" value="UniProtKB-SubCell"/>
</dbReference>
<evidence type="ECO:0000256" key="11">
    <source>
        <dbReference type="ARBA" id="ARBA00022840"/>
    </source>
</evidence>
<dbReference type="PRINTS" id="PR00344">
    <property type="entry name" value="BCTRLSENSOR"/>
</dbReference>
<evidence type="ECO:0000259" key="19">
    <source>
        <dbReference type="PROSITE" id="PS50109"/>
    </source>
</evidence>
<dbReference type="InterPro" id="IPR036097">
    <property type="entry name" value="HisK_dim/P_sf"/>
</dbReference>
<feature type="coiled-coil region" evidence="17">
    <location>
        <begin position="402"/>
        <end position="446"/>
    </location>
</feature>
<dbReference type="Gene3D" id="1.10.287.130">
    <property type="match status" value="1"/>
</dbReference>
<dbReference type="Gene3D" id="1.20.58.920">
    <property type="match status" value="1"/>
</dbReference>
<feature type="domain" description="Histidine kinase" evidence="19">
    <location>
        <begin position="455"/>
        <end position="667"/>
    </location>
</feature>
<dbReference type="PANTHER" id="PTHR43065">
    <property type="entry name" value="SENSOR HISTIDINE KINASE"/>
    <property type="match status" value="1"/>
</dbReference>
<feature type="transmembrane region" description="Helical" evidence="18">
    <location>
        <begin position="12"/>
        <end position="34"/>
    </location>
</feature>
<keyword evidence="14 18" id="KW-0472">Membrane</keyword>
<evidence type="ECO:0000256" key="4">
    <source>
        <dbReference type="ARBA" id="ARBA00022475"/>
    </source>
</evidence>
<dbReference type="InterPro" id="IPR003660">
    <property type="entry name" value="HAMP_dom"/>
</dbReference>
<keyword evidence="17" id="KW-0175">Coiled coil</keyword>
<feature type="domain" description="HAMP" evidence="20">
    <location>
        <begin position="355"/>
        <end position="407"/>
    </location>
</feature>
<protein>
    <recommendedName>
        <fullName evidence="16">C4-dicarboxylate transport sensor protein DctB</fullName>
        <ecNumber evidence="3">2.7.13.3</ecNumber>
    </recommendedName>
</protein>
<evidence type="ECO:0000256" key="8">
    <source>
        <dbReference type="ARBA" id="ARBA00022692"/>
    </source>
</evidence>
<dbReference type="Pfam" id="PF02518">
    <property type="entry name" value="HATPase_c"/>
    <property type="match status" value="1"/>
</dbReference>
<evidence type="ECO:0000256" key="1">
    <source>
        <dbReference type="ARBA" id="ARBA00000085"/>
    </source>
</evidence>
<comment type="function">
    <text evidence="15">Member of the two-component regulatory system DctB/DctD involved in the transport of C4-dicarboxylates. DctB functions as a membrane-associated protein kinase that phosphorylates DctD in response to environmental signals.</text>
</comment>
<dbReference type="GO" id="GO:0000155">
    <property type="term" value="F:phosphorelay sensor kinase activity"/>
    <property type="evidence" value="ECO:0007669"/>
    <property type="project" value="InterPro"/>
</dbReference>
<evidence type="ECO:0000256" key="6">
    <source>
        <dbReference type="ARBA" id="ARBA00022553"/>
    </source>
</evidence>
<comment type="catalytic activity">
    <reaction evidence="1">
        <text>ATP + protein L-histidine = ADP + protein N-phospho-L-histidine.</text>
        <dbReference type="EC" id="2.7.13.3"/>
    </reaction>
</comment>
<dbReference type="SMART" id="SM00388">
    <property type="entry name" value="HisKA"/>
    <property type="match status" value="1"/>
</dbReference>
<dbReference type="Gene3D" id="3.30.565.10">
    <property type="entry name" value="Histidine kinase-like ATPase, C-terminal domain"/>
    <property type="match status" value="1"/>
</dbReference>